<dbReference type="EMBL" id="JBFOLK010000014">
    <property type="protein sequence ID" value="KAL2459938.1"/>
    <property type="molecule type" value="Genomic_DNA"/>
</dbReference>
<dbReference type="InterPro" id="IPR015424">
    <property type="entry name" value="PyrdxlP-dep_Trfase"/>
</dbReference>
<evidence type="ECO:0000313" key="4">
    <source>
        <dbReference type="Proteomes" id="UP001604336"/>
    </source>
</evidence>
<keyword evidence="4" id="KW-1185">Reference proteome</keyword>
<proteinExistence type="predicted"/>
<dbReference type="PANTHER" id="PTHR43586:SF8">
    <property type="entry name" value="CYSTEINE DESULFURASE 1, CHLOROPLASTIC"/>
    <property type="match status" value="1"/>
</dbReference>
<dbReference type="SUPFAM" id="SSF53383">
    <property type="entry name" value="PLP-dependent transferases"/>
    <property type="match status" value="1"/>
</dbReference>
<dbReference type="InterPro" id="IPR015421">
    <property type="entry name" value="PyrdxlP-dep_Trfase_major"/>
</dbReference>
<accession>A0ABD1P998</accession>
<gene>
    <name evidence="3" type="ORF">Adt_43358</name>
</gene>
<comment type="caution">
    <text evidence="3">The sequence shown here is derived from an EMBL/GenBank/DDBJ whole genome shotgun (WGS) entry which is preliminary data.</text>
</comment>
<reference evidence="4" key="1">
    <citation type="submission" date="2024-07" db="EMBL/GenBank/DDBJ databases">
        <title>Two chromosome-level genome assemblies of Korean endemic species Abeliophyllum distichum and Forsythia ovata (Oleaceae).</title>
        <authorList>
            <person name="Jang H."/>
        </authorList>
    </citation>
    <scope>NUCLEOTIDE SEQUENCE [LARGE SCALE GENOMIC DNA]</scope>
</reference>
<dbReference type="AlphaFoldDB" id="A0ABD1P998"/>
<organism evidence="3 4">
    <name type="scientific">Abeliophyllum distichum</name>
    <dbReference type="NCBI Taxonomy" id="126358"/>
    <lineage>
        <taxon>Eukaryota</taxon>
        <taxon>Viridiplantae</taxon>
        <taxon>Streptophyta</taxon>
        <taxon>Embryophyta</taxon>
        <taxon>Tracheophyta</taxon>
        <taxon>Spermatophyta</taxon>
        <taxon>Magnoliopsida</taxon>
        <taxon>eudicotyledons</taxon>
        <taxon>Gunneridae</taxon>
        <taxon>Pentapetalae</taxon>
        <taxon>asterids</taxon>
        <taxon>lamiids</taxon>
        <taxon>Lamiales</taxon>
        <taxon>Oleaceae</taxon>
        <taxon>Forsythieae</taxon>
        <taxon>Abeliophyllum</taxon>
    </lineage>
</organism>
<dbReference type="Gene3D" id="3.40.640.10">
    <property type="entry name" value="Type I PLP-dependent aspartate aminotransferase-like (Major domain)"/>
    <property type="match status" value="1"/>
</dbReference>
<keyword evidence="1" id="KW-0663">Pyridoxal phosphate</keyword>
<sequence length="152" mass="16898">MVHEASNYVKKCLGGGKEDAIIFCGSGSTAAIKRLQEVMGISFPSILRDKLLKCLTNEERWVVFVGPYEHHSNILSWRQSLAEVVEIGLDQKGLPDTETFKHQLEFYKSKNRPILGSFSACSNVTGICSDTHAISRLLHQFGGFACFDFAAR</sequence>
<feature type="domain" description="Aminotransferase class V" evidence="2">
    <location>
        <begin position="3"/>
        <end position="151"/>
    </location>
</feature>
<evidence type="ECO:0000313" key="3">
    <source>
        <dbReference type="EMBL" id="KAL2459938.1"/>
    </source>
</evidence>
<evidence type="ECO:0000256" key="1">
    <source>
        <dbReference type="ARBA" id="ARBA00022898"/>
    </source>
</evidence>
<dbReference type="Proteomes" id="UP001604336">
    <property type="component" value="Unassembled WGS sequence"/>
</dbReference>
<dbReference type="Pfam" id="PF00266">
    <property type="entry name" value="Aminotran_5"/>
    <property type="match status" value="1"/>
</dbReference>
<name>A0ABD1P998_9LAMI</name>
<evidence type="ECO:0000259" key="2">
    <source>
        <dbReference type="Pfam" id="PF00266"/>
    </source>
</evidence>
<dbReference type="PANTHER" id="PTHR43586">
    <property type="entry name" value="CYSTEINE DESULFURASE"/>
    <property type="match status" value="1"/>
</dbReference>
<dbReference type="InterPro" id="IPR000192">
    <property type="entry name" value="Aminotrans_V_dom"/>
</dbReference>
<protein>
    <submittedName>
        <fullName evidence="3">Cysteine desulfurase-like</fullName>
    </submittedName>
</protein>